<reference evidence="2" key="1">
    <citation type="submission" date="2021-01" db="EMBL/GenBank/DDBJ databases">
        <authorList>
            <person name="Kaushik A."/>
        </authorList>
    </citation>
    <scope>NUCLEOTIDE SEQUENCE</scope>
    <source>
        <strain evidence="2">AG2-2IIIB</strain>
    </source>
</reference>
<accession>A0A8H3CPA0</accession>
<dbReference type="OrthoDB" id="2538281at2759"/>
<dbReference type="Proteomes" id="UP000663843">
    <property type="component" value="Unassembled WGS sequence"/>
</dbReference>
<dbReference type="EMBL" id="CAJMWT010004483">
    <property type="protein sequence ID" value="CAE6491066.1"/>
    <property type="molecule type" value="Genomic_DNA"/>
</dbReference>
<evidence type="ECO:0000259" key="1">
    <source>
        <dbReference type="Pfam" id="PF12770"/>
    </source>
</evidence>
<protein>
    <recommendedName>
        <fullName evidence="1">CHAT domain-containing protein</fullName>
    </recommendedName>
</protein>
<comment type="caution">
    <text evidence="2">The sequence shown here is derived from an EMBL/GenBank/DDBJ whole genome shotgun (WGS) entry which is preliminary data.</text>
</comment>
<dbReference type="Pfam" id="PF12770">
    <property type="entry name" value="CHAT"/>
    <property type="match status" value="1"/>
</dbReference>
<gene>
    <name evidence="2" type="ORF">RDB_LOCUS129486</name>
</gene>
<organism evidence="2 3">
    <name type="scientific">Rhizoctonia solani</name>
    <dbReference type="NCBI Taxonomy" id="456999"/>
    <lineage>
        <taxon>Eukaryota</taxon>
        <taxon>Fungi</taxon>
        <taxon>Dikarya</taxon>
        <taxon>Basidiomycota</taxon>
        <taxon>Agaricomycotina</taxon>
        <taxon>Agaricomycetes</taxon>
        <taxon>Cantharellales</taxon>
        <taxon>Ceratobasidiaceae</taxon>
        <taxon>Rhizoctonia</taxon>
    </lineage>
</organism>
<evidence type="ECO:0000313" key="2">
    <source>
        <dbReference type="EMBL" id="CAE6491066.1"/>
    </source>
</evidence>
<feature type="domain" description="CHAT" evidence="1">
    <location>
        <begin position="165"/>
        <end position="396"/>
    </location>
</feature>
<sequence>MLRSPLDVLQVSHPTLANQLQTIANQLYQAGSESRASRALSINITREQAARQHRHLAKKYNELLSEARKLSGFEEFLLPMKSRGLVCAAQNRHIVVINCHPDHCDGIIISPGQDTVQHIPLLNVSHKKALDARSNIQKSLQRDGIRQRGAHLDHEPEQEEFFESTLKLLWDDIVKPVLEFMGYLCNTPTSNPDLPHTTWCPTGALSFLPLHAAGNYDQPHSRVFNYAISSYTPTLTALLSSSPSPSTNDTRIPAVSQEATSLPGYKLSKLPGTSKELACIKSHAEETGNTDFLELVGDKATTTAVLAAMETHDWVHLACHAHQNVGDATKSGFFLHDGILDLASINRRSFKGKGLAFLSACQTATGTENLPDEAVHLASGMLMAGYTCAICGRQSVWRTDEGREDRERRSGKGTA</sequence>
<dbReference type="InterPro" id="IPR024983">
    <property type="entry name" value="CHAT_dom"/>
</dbReference>
<name>A0A8H3CPA0_9AGAM</name>
<dbReference type="AlphaFoldDB" id="A0A8H3CPA0"/>
<evidence type="ECO:0000313" key="3">
    <source>
        <dbReference type="Proteomes" id="UP000663843"/>
    </source>
</evidence>
<proteinExistence type="predicted"/>